<dbReference type="EMBL" id="JAAXOS010000007">
    <property type="protein sequence ID" value="NKY27793.1"/>
    <property type="molecule type" value="Genomic_DNA"/>
</dbReference>
<dbReference type="InterPro" id="IPR000719">
    <property type="entry name" value="Prot_kinase_dom"/>
</dbReference>
<sequence>MSTDWLVGERIGEGGFGHVYLAVGDGWEAVIKLVPKVPGAQRELLFANPDGVRNVIPILDSGEHGDYWVLVMPRAERSLRSRLAQESPLPLDEAVTVTSDVCDALVDLAGKVVHRDLKPDNILFYDGAWCLADFGISRYAEASTASDTRKYSKTPHYAAPEQWRNERATIATDMYALGIMAFEMIVGHRPFPGPSLEDLREQHLHGEVPDLPMAPAGLAALIDECLYKAPAARPAPANFRQRLDRYIAKANAAGGGLARLEEANKAEVRRRSAESRQQSEAISERERRNALITSATKSYTRISTGFRDAIATVTSAAALSASADGGWSVRFGEATLRFSGLNRNVDNAWGGWVHPVFDVLACASINLRIPPDQSDYEGRSHSLWFGDIHNAGQFGWFECAFMISPVVPMRGRQNPFALDPGEESAQAVGAGMAKYQVAWPFTRIEVDDLDELVGHWANWFAQAYAGALHTPSLMPEHPIDGSWRRQ</sequence>
<protein>
    <submittedName>
        <fullName evidence="8">Serine/threonine protein kinase</fullName>
    </submittedName>
</protein>
<evidence type="ECO:0000313" key="9">
    <source>
        <dbReference type="Proteomes" id="UP000540698"/>
    </source>
</evidence>
<evidence type="ECO:0000256" key="4">
    <source>
        <dbReference type="ARBA" id="ARBA00022840"/>
    </source>
</evidence>
<dbReference type="SUPFAM" id="SSF56112">
    <property type="entry name" value="Protein kinase-like (PK-like)"/>
    <property type="match status" value="1"/>
</dbReference>
<dbReference type="Pfam" id="PF00069">
    <property type="entry name" value="Pkinase"/>
    <property type="match status" value="1"/>
</dbReference>
<dbReference type="GO" id="GO:0004674">
    <property type="term" value="F:protein serine/threonine kinase activity"/>
    <property type="evidence" value="ECO:0007669"/>
    <property type="project" value="UniProtKB-KW"/>
</dbReference>
<dbReference type="PANTHER" id="PTHR44329">
    <property type="entry name" value="SERINE/THREONINE-PROTEIN KINASE TNNI3K-RELATED"/>
    <property type="match status" value="1"/>
</dbReference>
<dbReference type="CDD" id="cd14014">
    <property type="entry name" value="STKc_PknB_like"/>
    <property type="match status" value="1"/>
</dbReference>
<dbReference type="SMART" id="SM00220">
    <property type="entry name" value="S_TKc"/>
    <property type="match status" value="1"/>
</dbReference>
<name>A0A7X6L4P7_9NOCA</name>
<keyword evidence="1" id="KW-0808">Transferase</keyword>
<dbReference type="GO" id="GO:0005524">
    <property type="term" value="F:ATP binding"/>
    <property type="evidence" value="ECO:0007669"/>
    <property type="project" value="UniProtKB-UniRule"/>
</dbReference>
<reference evidence="8 9" key="1">
    <citation type="submission" date="2020-04" db="EMBL/GenBank/DDBJ databases">
        <title>MicrobeNet Type strains.</title>
        <authorList>
            <person name="Nicholson A.C."/>
        </authorList>
    </citation>
    <scope>NUCLEOTIDE SEQUENCE [LARGE SCALE GENOMIC DNA]</scope>
    <source>
        <strain evidence="8 9">DSM 44956</strain>
    </source>
</reference>
<evidence type="ECO:0000256" key="5">
    <source>
        <dbReference type="PROSITE-ProRule" id="PRU10141"/>
    </source>
</evidence>
<dbReference type="Proteomes" id="UP000540698">
    <property type="component" value="Unassembled WGS sequence"/>
</dbReference>
<keyword evidence="9" id="KW-1185">Reference proteome</keyword>
<evidence type="ECO:0000256" key="2">
    <source>
        <dbReference type="ARBA" id="ARBA00022741"/>
    </source>
</evidence>
<proteinExistence type="predicted"/>
<evidence type="ECO:0000256" key="3">
    <source>
        <dbReference type="ARBA" id="ARBA00022777"/>
    </source>
</evidence>
<keyword evidence="2 5" id="KW-0547">Nucleotide-binding</keyword>
<dbReference type="InterPro" id="IPR011009">
    <property type="entry name" value="Kinase-like_dom_sf"/>
</dbReference>
<feature type="region of interest" description="Disordered" evidence="6">
    <location>
        <begin position="264"/>
        <end position="287"/>
    </location>
</feature>
<feature type="domain" description="Protein kinase" evidence="7">
    <location>
        <begin position="5"/>
        <end position="247"/>
    </location>
</feature>
<dbReference type="InterPro" id="IPR051681">
    <property type="entry name" value="Ser/Thr_Kinases-Pseudokinases"/>
</dbReference>
<dbReference type="InterPro" id="IPR008271">
    <property type="entry name" value="Ser/Thr_kinase_AS"/>
</dbReference>
<dbReference type="PROSITE" id="PS00108">
    <property type="entry name" value="PROTEIN_KINASE_ST"/>
    <property type="match status" value="1"/>
</dbReference>
<keyword evidence="4 5" id="KW-0067">ATP-binding</keyword>
<dbReference type="AlphaFoldDB" id="A0A7X6L4P7"/>
<dbReference type="InterPro" id="IPR017441">
    <property type="entry name" value="Protein_kinase_ATP_BS"/>
</dbReference>
<evidence type="ECO:0000259" key="7">
    <source>
        <dbReference type="PROSITE" id="PS50011"/>
    </source>
</evidence>
<gene>
    <name evidence="8" type="ORF">HGB38_16390</name>
</gene>
<evidence type="ECO:0000256" key="6">
    <source>
        <dbReference type="SAM" id="MobiDB-lite"/>
    </source>
</evidence>
<dbReference type="Gene3D" id="1.10.510.10">
    <property type="entry name" value="Transferase(Phosphotransferase) domain 1"/>
    <property type="match status" value="1"/>
</dbReference>
<accession>A0A7X6L4P7</accession>
<evidence type="ECO:0000256" key="1">
    <source>
        <dbReference type="ARBA" id="ARBA00022679"/>
    </source>
</evidence>
<dbReference type="PROSITE" id="PS00107">
    <property type="entry name" value="PROTEIN_KINASE_ATP"/>
    <property type="match status" value="1"/>
</dbReference>
<evidence type="ECO:0000313" key="8">
    <source>
        <dbReference type="EMBL" id="NKY27793.1"/>
    </source>
</evidence>
<keyword evidence="3 8" id="KW-0418">Kinase</keyword>
<organism evidence="8 9">
    <name type="scientific">Nocardia gamkensis</name>
    <dbReference type="NCBI Taxonomy" id="352869"/>
    <lineage>
        <taxon>Bacteria</taxon>
        <taxon>Bacillati</taxon>
        <taxon>Actinomycetota</taxon>
        <taxon>Actinomycetes</taxon>
        <taxon>Mycobacteriales</taxon>
        <taxon>Nocardiaceae</taxon>
        <taxon>Nocardia</taxon>
    </lineage>
</organism>
<feature type="binding site" evidence="5">
    <location>
        <position position="32"/>
    </location>
    <ligand>
        <name>ATP</name>
        <dbReference type="ChEBI" id="CHEBI:30616"/>
    </ligand>
</feature>
<feature type="compositionally biased region" description="Basic and acidic residues" evidence="6">
    <location>
        <begin position="264"/>
        <end position="274"/>
    </location>
</feature>
<dbReference type="PANTHER" id="PTHR44329:SF288">
    <property type="entry name" value="MITOGEN-ACTIVATED PROTEIN KINASE KINASE KINASE 20"/>
    <property type="match status" value="1"/>
</dbReference>
<dbReference type="PROSITE" id="PS50011">
    <property type="entry name" value="PROTEIN_KINASE_DOM"/>
    <property type="match status" value="1"/>
</dbReference>
<keyword evidence="8" id="KW-0723">Serine/threonine-protein kinase</keyword>
<comment type="caution">
    <text evidence="8">The sequence shown here is derived from an EMBL/GenBank/DDBJ whole genome shotgun (WGS) entry which is preliminary data.</text>
</comment>